<keyword evidence="8" id="KW-0624">Polysaccharide degradation</keyword>
<evidence type="ECO:0000256" key="5">
    <source>
        <dbReference type="ARBA" id="ARBA00023024"/>
    </source>
</evidence>
<evidence type="ECO:0000256" key="12">
    <source>
        <dbReference type="SAM" id="Phobius"/>
    </source>
</evidence>
<evidence type="ECO:0000256" key="6">
    <source>
        <dbReference type="ARBA" id="ARBA00023277"/>
    </source>
</evidence>
<keyword evidence="5" id="KW-0146">Chitin degradation</keyword>
<dbReference type="CDD" id="cd02877">
    <property type="entry name" value="GH18_hevamine_XipI_class_III"/>
    <property type="match status" value="1"/>
</dbReference>
<dbReference type="GO" id="GO:0005576">
    <property type="term" value="C:extracellular region"/>
    <property type="evidence" value="ECO:0007669"/>
    <property type="project" value="TreeGrafter"/>
</dbReference>
<dbReference type="Gene3D" id="3.20.20.80">
    <property type="entry name" value="Glycosidases"/>
    <property type="match status" value="1"/>
</dbReference>
<evidence type="ECO:0000259" key="13">
    <source>
        <dbReference type="PROSITE" id="PS51910"/>
    </source>
</evidence>
<evidence type="ECO:0000256" key="9">
    <source>
        <dbReference type="RuleBase" id="RU000489"/>
    </source>
</evidence>
<evidence type="ECO:0000256" key="7">
    <source>
        <dbReference type="ARBA" id="ARBA00023295"/>
    </source>
</evidence>
<evidence type="ECO:0000313" key="14">
    <source>
        <dbReference type="EMBL" id="KAA8898394.1"/>
    </source>
</evidence>
<dbReference type="Pfam" id="PF00704">
    <property type="entry name" value="Glyco_hydro_18"/>
    <property type="match status" value="1"/>
</dbReference>
<sequence length="535" mass="57125">MRGSTHRSQSRNGLEYKAEAEPAINVGQLQKQNPYIRFYYQTDFPFSSGCKQNLYIRLYTMKFLSLLSVASAVAAQVAVYWGQNSYGGEQSLASYCDASEIDVVLLGFLNGYPNLNLNFGNQCNGRFESGLLDCPEIAADIKYCQSQGKKVLLSLGGAKGEYGFSSAAEGEQFASTLWNKFAGGNDAERPFGDAQVDGFDLDMENKHQTGYVAMAKKLRQLYDSSSRQYYLSAAPQCVYPDASVGDVMSNVPLDFAFVQFYNNYCSVDGQFNWDTWAQWAAASPNPNVKLYLGLPGASTSAGSGYISPQQVCATVDEIKDSANFGGVMFWDASSSFANKDMISTVGQCLKGEEPEPVPSSSSVVAQPKPTSSLDLGFSGNGDKPGLEGGAWNGTVVVTNLHTATATVDCPTCTKGEGAVATSTKTNVHHATATVDCPTCTQEAAHDAEVDLGNGKAVIVDGDDATTTIYHTVYASDASSSGYDNSGDAVTTTVSQAAEDAESTASYEIQVRVTVDFCNPDPEAAFSTVTAYVAYE</sequence>
<keyword evidence="12" id="KW-0472">Membrane</keyword>
<keyword evidence="15" id="KW-1185">Reference proteome</keyword>
<keyword evidence="4 9" id="KW-0378">Hydrolase</keyword>
<feature type="transmembrane region" description="Helical" evidence="12">
    <location>
        <begin position="63"/>
        <end position="82"/>
    </location>
</feature>
<feature type="domain" description="GH18" evidence="13">
    <location>
        <begin position="75"/>
        <end position="352"/>
    </location>
</feature>
<name>A0A642UN50_DIURU</name>
<dbReference type="SUPFAM" id="SSF51445">
    <property type="entry name" value="(Trans)glycosidases"/>
    <property type="match status" value="1"/>
</dbReference>
<dbReference type="PANTHER" id="PTHR45708">
    <property type="entry name" value="ENDOCHITINASE"/>
    <property type="match status" value="1"/>
</dbReference>
<dbReference type="InterPro" id="IPR017853">
    <property type="entry name" value="GH"/>
</dbReference>
<dbReference type="GO" id="GO:0006032">
    <property type="term" value="P:chitin catabolic process"/>
    <property type="evidence" value="ECO:0007669"/>
    <property type="project" value="UniProtKB-KW"/>
</dbReference>
<dbReference type="InterPro" id="IPR045321">
    <property type="entry name" value="Cts1-like"/>
</dbReference>
<dbReference type="EMBL" id="SWFT01000146">
    <property type="protein sequence ID" value="KAA8898394.1"/>
    <property type="molecule type" value="Genomic_DNA"/>
</dbReference>
<comment type="similarity">
    <text evidence="10">Belongs to the glycosyl hydrolase 18 family.</text>
</comment>
<dbReference type="GO" id="GO:0008061">
    <property type="term" value="F:chitin binding"/>
    <property type="evidence" value="ECO:0007669"/>
    <property type="project" value="UniProtKB-KW"/>
</dbReference>
<evidence type="ECO:0000256" key="8">
    <source>
        <dbReference type="ARBA" id="ARBA00023326"/>
    </source>
</evidence>
<organism evidence="14 15">
    <name type="scientific">Diutina rugosa</name>
    <name type="common">Yeast</name>
    <name type="synonym">Candida rugosa</name>
    <dbReference type="NCBI Taxonomy" id="5481"/>
    <lineage>
        <taxon>Eukaryota</taxon>
        <taxon>Fungi</taxon>
        <taxon>Dikarya</taxon>
        <taxon>Ascomycota</taxon>
        <taxon>Saccharomycotina</taxon>
        <taxon>Pichiomycetes</taxon>
        <taxon>Debaryomycetaceae</taxon>
        <taxon>Diutina</taxon>
    </lineage>
</organism>
<keyword evidence="3" id="KW-0147">Chitin-binding</keyword>
<dbReference type="GO" id="GO:0000272">
    <property type="term" value="P:polysaccharide catabolic process"/>
    <property type="evidence" value="ECO:0007669"/>
    <property type="project" value="UniProtKB-KW"/>
</dbReference>
<evidence type="ECO:0000256" key="3">
    <source>
        <dbReference type="ARBA" id="ARBA00022669"/>
    </source>
</evidence>
<accession>A0A642UN50</accession>
<feature type="region of interest" description="Disordered" evidence="11">
    <location>
        <begin position="350"/>
        <end position="369"/>
    </location>
</feature>
<dbReference type="PROSITE" id="PS01095">
    <property type="entry name" value="GH18_1"/>
    <property type="match status" value="1"/>
</dbReference>
<dbReference type="InterPro" id="IPR001223">
    <property type="entry name" value="Glyco_hydro18_cat"/>
</dbReference>
<gene>
    <name evidence="14" type="ORF">DIURU_004678</name>
</gene>
<comment type="catalytic activity">
    <reaction evidence="1">
        <text>Random endo-hydrolysis of N-acetyl-beta-D-glucosaminide (1-&gt;4)-beta-linkages in chitin and chitodextrins.</text>
        <dbReference type="EC" id="3.2.1.14"/>
    </reaction>
</comment>
<protein>
    <recommendedName>
        <fullName evidence="2">chitinase</fullName>
        <ecNumber evidence="2">3.2.1.14</ecNumber>
    </recommendedName>
</protein>
<dbReference type="AlphaFoldDB" id="A0A642UN50"/>
<dbReference type="GeneID" id="54783329"/>
<dbReference type="RefSeq" id="XP_034010515.1">
    <property type="nucleotide sequence ID" value="XM_034157577.1"/>
</dbReference>
<proteinExistence type="inferred from homology"/>
<keyword evidence="6" id="KW-0119">Carbohydrate metabolism</keyword>
<dbReference type="Proteomes" id="UP000449547">
    <property type="component" value="Unassembled WGS sequence"/>
</dbReference>
<dbReference type="PROSITE" id="PS51910">
    <property type="entry name" value="GH18_2"/>
    <property type="match status" value="1"/>
</dbReference>
<comment type="caution">
    <text evidence="14">The sequence shown here is derived from an EMBL/GenBank/DDBJ whole genome shotgun (WGS) entry which is preliminary data.</text>
</comment>
<keyword evidence="7 9" id="KW-0326">Glycosidase</keyword>
<dbReference type="InterPro" id="IPR001579">
    <property type="entry name" value="Glyco_hydro_18_chit_AS"/>
</dbReference>
<evidence type="ECO:0000256" key="10">
    <source>
        <dbReference type="RuleBase" id="RU004453"/>
    </source>
</evidence>
<dbReference type="EC" id="3.2.1.14" evidence="2"/>
<reference evidence="14 15" key="1">
    <citation type="submission" date="2019-07" db="EMBL/GenBank/DDBJ databases">
        <title>Genome assembly of two rare yeast pathogens: Diutina rugosa and Trichomonascus ciferrii.</title>
        <authorList>
            <person name="Mixao V."/>
            <person name="Saus E."/>
            <person name="Hansen A."/>
            <person name="Lass-Flor C."/>
            <person name="Gabaldon T."/>
        </authorList>
    </citation>
    <scope>NUCLEOTIDE SEQUENCE [LARGE SCALE GENOMIC DNA]</scope>
    <source>
        <strain evidence="14 15">CBS 613</strain>
    </source>
</reference>
<dbReference type="OrthoDB" id="6020543at2759"/>
<evidence type="ECO:0000256" key="11">
    <source>
        <dbReference type="SAM" id="MobiDB-lite"/>
    </source>
</evidence>
<evidence type="ECO:0000256" key="1">
    <source>
        <dbReference type="ARBA" id="ARBA00000822"/>
    </source>
</evidence>
<dbReference type="PANTHER" id="PTHR45708:SF49">
    <property type="entry name" value="ENDOCHITINASE"/>
    <property type="match status" value="1"/>
</dbReference>
<keyword evidence="12" id="KW-0812">Transmembrane</keyword>
<keyword evidence="12" id="KW-1133">Transmembrane helix</keyword>
<evidence type="ECO:0000256" key="2">
    <source>
        <dbReference type="ARBA" id="ARBA00012729"/>
    </source>
</evidence>
<dbReference type="GO" id="GO:0008843">
    <property type="term" value="F:endochitinase activity"/>
    <property type="evidence" value="ECO:0007669"/>
    <property type="project" value="UniProtKB-EC"/>
</dbReference>
<dbReference type="VEuPathDB" id="FungiDB:DIURU_004678"/>
<evidence type="ECO:0000313" key="15">
    <source>
        <dbReference type="Proteomes" id="UP000449547"/>
    </source>
</evidence>
<dbReference type="InterPro" id="IPR050542">
    <property type="entry name" value="Glycosyl_Hydrlase18_Chitinase"/>
</dbReference>
<evidence type="ECO:0000256" key="4">
    <source>
        <dbReference type="ARBA" id="ARBA00022801"/>
    </source>
</evidence>